<feature type="region of interest" description="Disordered" evidence="1">
    <location>
        <begin position="1082"/>
        <end position="1133"/>
    </location>
</feature>
<feature type="compositionally biased region" description="Polar residues" evidence="1">
    <location>
        <begin position="793"/>
        <end position="818"/>
    </location>
</feature>
<reference evidence="2" key="1">
    <citation type="submission" date="2023-08" db="EMBL/GenBank/DDBJ databases">
        <title>Pelteobagrus vachellii genome.</title>
        <authorList>
            <person name="Liu H."/>
        </authorList>
    </citation>
    <scope>NUCLEOTIDE SEQUENCE</scope>
    <source>
        <strain evidence="2">PRFRI_2022a</strain>
        <tissue evidence="2">Muscle</tissue>
    </source>
</reference>
<accession>A0AA88M767</accession>
<feature type="compositionally biased region" description="Polar residues" evidence="1">
    <location>
        <begin position="1155"/>
        <end position="1175"/>
    </location>
</feature>
<feature type="region of interest" description="Disordered" evidence="1">
    <location>
        <begin position="599"/>
        <end position="633"/>
    </location>
</feature>
<dbReference type="Proteomes" id="UP001187315">
    <property type="component" value="Unassembled WGS sequence"/>
</dbReference>
<gene>
    <name evidence="2" type="ORF">Q7C36_015644</name>
</gene>
<feature type="region of interest" description="Disordered" evidence="1">
    <location>
        <begin position="916"/>
        <end position="1008"/>
    </location>
</feature>
<evidence type="ECO:0000313" key="3">
    <source>
        <dbReference type="Proteomes" id="UP001187315"/>
    </source>
</evidence>
<feature type="compositionally biased region" description="Basic and acidic residues" evidence="1">
    <location>
        <begin position="987"/>
        <end position="1004"/>
    </location>
</feature>
<feature type="region of interest" description="Disordered" evidence="1">
    <location>
        <begin position="344"/>
        <end position="397"/>
    </location>
</feature>
<comment type="caution">
    <text evidence="2">The sequence shown here is derived from an EMBL/GenBank/DDBJ whole genome shotgun (WGS) entry which is preliminary data.</text>
</comment>
<dbReference type="EMBL" id="JAVHJS010000016">
    <property type="protein sequence ID" value="KAK2832182.1"/>
    <property type="molecule type" value="Genomic_DNA"/>
</dbReference>
<feature type="compositionally biased region" description="Polar residues" evidence="1">
    <location>
        <begin position="85"/>
        <end position="165"/>
    </location>
</feature>
<feature type="region of interest" description="Disordered" evidence="1">
    <location>
        <begin position="274"/>
        <end position="295"/>
    </location>
</feature>
<name>A0AA88M767_TACVA</name>
<organism evidence="2 3">
    <name type="scientific">Tachysurus vachellii</name>
    <name type="common">Darkbarbel catfish</name>
    <name type="synonym">Pelteobagrus vachellii</name>
    <dbReference type="NCBI Taxonomy" id="175792"/>
    <lineage>
        <taxon>Eukaryota</taxon>
        <taxon>Metazoa</taxon>
        <taxon>Chordata</taxon>
        <taxon>Craniata</taxon>
        <taxon>Vertebrata</taxon>
        <taxon>Euteleostomi</taxon>
        <taxon>Actinopterygii</taxon>
        <taxon>Neopterygii</taxon>
        <taxon>Teleostei</taxon>
        <taxon>Ostariophysi</taxon>
        <taxon>Siluriformes</taxon>
        <taxon>Bagridae</taxon>
        <taxon>Tachysurus</taxon>
    </lineage>
</organism>
<feature type="region of interest" description="Disordered" evidence="1">
    <location>
        <begin position="1152"/>
        <end position="1177"/>
    </location>
</feature>
<feature type="region of interest" description="Disordered" evidence="1">
    <location>
        <begin position="1278"/>
        <end position="1297"/>
    </location>
</feature>
<feature type="compositionally biased region" description="Low complexity" evidence="1">
    <location>
        <begin position="779"/>
        <end position="792"/>
    </location>
</feature>
<feature type="compositionally biased region" description="Basic and acidic residues" evidence="1">
    <location>
        <begin position="916"/>
        <end position="925"/>
    </location>
</feature>
<feature type="compositionally biased region" description="Basic and acidic residues" evidence="1">
    <location>
        <begin position="599"/>
        <end position="609"/>
    </location>
</feature>
<proteinExistence type="predicted"/>
<feature type="compositionally biased region" description="Polar residues" evidence="1">
    <location>
        <begin position="1082"/>
        <end position="1094"/>
    </location>
</feature>
<evidence type="ECO:0000256" key="1">
    <source>
        <dbReference type="SAM" id="MobiDB-lite"/>
    </source>
</evidence>
<sequence length="1297" mass="145125">MANQVQYSSQTHHQPPVYRTENNSASYALLNNPPSYSSNTIHHFVNQNQRINQSAELGLPHVQPQIQQQHCSTKQATVPAIQRNKQSQDLQLNNPVNRSSQVISSNKPTRTSPSSYSEPNLNYTKVNVQATQEKQSTQMPSQKHGTRPQQKQSHIPTNEGYSKTPESAHYSAYPTLHSKNIQRVTDHQTPVQRTEILKENDVLGNQVTVSDVPRFDGIQSRGTQTDLKTERKVGCESNRHGEVQYIEDINENLELIIAQQKVLQQSRKAVAVVPPISQQVPGPEKKDCGTTSSDDSLPFKIDAVWSLDKDAKNVDQDPNAQNQPKEITEELLQVYSVPQECNKHEDESTVKSLIADTPSSDDSLSKMGSNTSQDPVCATVSAPEAPEERNSVETDESNCNRVDLSEVEVLKFTVVNFKNWVKFSESQLESNIKEPVADLEKHLVDLYWDGNAQNILKQLHVLLADFSSLSSHLSRKEVHTAVFQYLQPKDLLKLEHGYHILKNDTNIPTEEFRSSWLNVDGQTADIENILAEPILELNLTDYALLVGHNTLNAYSESEPSTKVSDAETHCHKDKATTKELANSQLCDSKSLDKIYTQEPSKKREDENLKHQQQNQNLNPEESEDSNETADTLSKISRTECEQVCGDARKELGTSKTYSESVEQADLLNEADSSNDPKLIELSLLSSDDTRTISKEQTGCDWQKEPSQLCQDETTVLVIPDSESKDFCNSGKPIKFTCHHVADSKRDVENFCPRCWEETPLLDLEEALHSPEESIPNMRSPPQQYDQSQYDQSCNPHSDNAVQFESGLPESSSIAGSPTSKDDVSEVTFSEPEFNPGDTVECPAPNIEKPVVPAQTKIPTDEVSPWKNRPHKKLKLSKQEKKTVDELFTADEKANSKNIHPSDLTVTLAEDDQKCCDERKETEGRKTPIKQKIQLNASEPDKQDLNVNMCSESSSNSSIPSAYRVNMSLEDPDTDLGDSKQSSNLPIKESELSDTSPDKEAHEQVPSEGVNLTVPNVAQVCEAQSLLQKIEKRKTDILSPTTASKQKYSSPRYPPYKKVKVNRTISAPAEDDLFTPDIVVKKASSSSDLNVNPSEDVQHHFKDERNKKGEERKSSVTHRNQHSGQITTDAHGKLTTVSVKSQVINDMFQPKRPTVAANSNGNNKKILGNTQPTGQSEGKKNMKFALYGFNNGNGRMVQQQFFNRTKSSTAPVYITVSCTNETSQSYKEDTLSAKQKVYSQWSNTFVETKKSTSSHKKRQNGVKGELDSMMKALKRHRKEISAIREKQPTGGLKQKKIV</sequence>
<feature type="region of interest" description="Disordered" evidence="1">
    <location>
        <begin position="85"/>
        <end position="168"/>
    </location>
</feature>
<feature type="compositionally biased region" description="Basic and acidic residues" evidence="1">
    <location>
        <begin position="1095"/>
        <end position="1113"/>
    </location>
</feature>
<protein>
    <submittedName>
        <fullName evidence="2">Uncharacterized protein</fullName>
    </submittedName>
</protein>
<feature type="region of interest" description="Disordered" evidence="1">
    <location>
        <begin position="769"/>
        <end position="827"/>
    </location>
</feature>
<feature type="compositionally biased region" description="Polar residues" evidence="1">
    <location>
        <begin position="357"/>
        <end position="374"/>
    </location>
</feature>
<feature type="compositionally biased region" description="Low complexity" evidence="1">
    <location>
        <begin position="950"/>
        <end position="960"/>
    </location>
</feature>
<evidence type="ECO:0000313" key="2">
    <source>
        <dbReference type="EMBL" id="KAK2832182.1"/>
    </source>
</evidence>
<keyword evidence="3" id="KW-1185">Reference proteome</keyword>